<dbReference type="PROSITE" id="PS51371">
    <property type="entry name" value="CBS"/>
    <property type="match status" value="2"/>
</dbReference>
<dbReference type="InterPro" id="IPR000644">
    <property type="entry name" value="CBS_dom"/>
</dbReference>
<keyword evidence="6" id="KW-1185">Reference proteome</keyword>
<accession>A0A5C8NIH0</accession>
<dbReference type="SUPFAM" id="SSF54631">
    <property type="entry name" value="CBS-domain pair"/>
    <property type="match status" value="1"/>
</dbReference>
<keyword evidence="1 2" id="KW-0129">CBS domain</keyword>
<evidence type="ECO:0000313" key="5">
    <source>
        <dbReference type="EMBL" id="TXL60551.1"/>
    </source>
</evidence>
<dbReference type="PANTHER" id="PTHR43080">
    <property type="entry name" value="CBS DOMAIN-CONTAINING PROTEIN CBSX3, MITOCHONDRIAL"/>
    <property type="match status" value="1"/>
</dbReference>
<dbReference type="CDD" id="cd04584">
    <property type="entry name" value="CBS_pair_AcuB_like"/>
    <property type="match status" value="1"/>
</dbReference>
<dbReference type="SUPFAM" id="SSF55021">
    <property type="entry name" value="ACT-like"/>
    <property type="match status" value="1"/>
</dbReference>
<sequence>MLVEKIMKKNVITLSSTATVLEALQLLQEHRIRHIPIIDKEKHVIGIVSDRDVRVASPSILDKQANQQVLKKEIREIMSTPVVTIHPLDFVEDIAKIFYEETFACLPVVREGKLVGIVTEKDMLYTLIQLTGTHMPSSHIELKVPHEPGNLASILAVFGKRKLNITSLLIYPDHEDSNYKIVVIRVQTIHPLPVVKDLQTNGFEVIWPKPLQGAEE</sequence>
<evidence type="ECO:0000256" key="2">
    <source>
        <dbReference type="PROSITE-ProRule" id="PRU00703"/>
    </source>
</evidence>
<dbReference type="InterPro" id="IPR045865">
    <property type="entry name" value="ACT-like_dom_sf"/>
</dbReference>
<evidence type="ECO:0000259" key="3">
    <source>
        <dbReference type="PROSITE" id="PS51371"/>
    </source>
</evidence>
<dbReference type="Gene3D" id="3.10.580.10">
    <property type="entry name" value="CBS-domain"/>
    <property type="match status" value="1"/>
</dbReference>
<dbReference type="InterPro" id="IPR051257">
    <property type="entry name" value="Diverse_CBS-Domain"/>
</dbReference>
<dbReference type="OrthoDB" id="9781631at2"/>
<feature type="domain" description="CBS" evidence="3">
    <location>
        <begin position="78"/>
        <end position="137"/>
    </location>
</feature>
<dbReference type="RefSeq" id="WP_147670432.1">
    <property type="nucleotide sequence ID" value="NZ_VDUW01000014.1"/>
</dbReference>
<organism evidence="5 6">
    <name type="scientific">Cerasibacillus terrae</name>
    <dbReference type="NCBI Taxonomy" id="2498845"/>
    <lineage>
        <taxon>Bacteria</taxon>
        <taxon>Bacillati</taxon>
        <taxon>Bacillota</taxon>
        <taxon>Bacilli</taxon>
        <taxon>Bacillales</taxon>
        <taxon>Bacillaceae</taxon>
        <taxon>Cerasibacillus</taxon>
    </lineage>
</organism>
<evidence type="ECO:0000256" key="1">
    <source>
        <dbReference type="ARBA" id="ARBA00023122"/>
    </source>
</evidence>
<dbReference type="InterPro" id="IPR002912">
    <property type="entry name" value="ACT_dom"/>
</dbReference>
<protein>
    <submittedName>
        <fullName evidence="5">CBS domain-containing protein</fullName>
    </submittedName>
</protein>
<evidence type="ECO:0000313" key="6">
    <source>
        <dbReference type="Proteomes" id="UP000321574"/>
    </source>
</evidence>
<proteinExistence type="predicted"/>
<dbReference type="Proteomes" id="UP000321574">
    <property type="component" value="Unassembled WGS sequence"/>
</dbReference>
<feature type="domain" description="CBS" evidence="3">
    <location>
        <begin position="7"/>
        <end position="63"/>
    </location>
</feature>
<dbReference type="SMART" id="SM00116">
    <property type="entry name" value="CBS"/>
    <property type="match status" value="2"/>
</dbReference>
<dbReference type="PROSITE" id="PS51671">
    <property type="entry name" value="ACT"/>
    <property type="match status" value="1"/>
</dbReference>
<evidence type="ECO:0000259" key="4">
    <source>
        <dbReference type="PROSITE" id="PS51671"/>
    </source>
</evidence>
<feature type="domain" description="ACT" evidence="4">
    <location>
        <begin position="139"/>
        <end position="213"/>
    </location>
</feature>
<reference evidence="5 6" key="1">
    <citation type="submission" date="2019-06" db="EMBL/GenBank/DDBJ databases">
        <title>Cerasibacillus sp. nov., isolated from maize field.</title>
        <authorList>
            <person name="Lin S.-Y."/>
            <person name="Tsai C.-F."/>
            <person name="Young C.-C."/>
        </authorList>
    </citation>
    <scope>NUCLEOTIDE SEQUENCE [LARGE SCALE GENOMIC DNA]</scope>
    <source>
        <strain evidence="5 6">CC-CFT480</strain>
    </source>
</reference>
<dbReference type="EMBL" id="VDUW01000014">
    <property type="protein sequence ID" value="TXL60551.1"/>
    <property type="molecule type" value="Genomic_DNA"/>
</dbReference>
<comment type="caution">
    <text evidence="5">The sequence shown here is derived from an EMBL/GenBank/DDBJ whole genome shotgun (WGS) entry which is preliminary data.</text>
</comment>
<gene>
    <name evidence="5" type="ORF">FHP05_14100</name>
</gene>
<dbReference type="AlphaFoldDB" id="A0A5C8NIH0"/>
<dbReference type="Pfam" id="PF00571">
    <property type="entry name" value="CBS"/>
    <property type="match status" value="2"/>
</dbReference>
<dbReference type="Pfam" id="PF01842">
    <property type="entry name" value="ACT"/>
    <property type="match status" value="1"/>
</dbReference>
<dbReference type="PANTHER" id="PTHR43080:SF2">
    <property type="entry name" value="CBS DOMAIN-CONTAINING PROTEIN"/>
    <property type="match status" value="1"/>
</dbReference>
<dbReference type="InterPro" id="IPR046342">
    <property type="entry name" value="CBS_dom_sf"/>
</dbReference>
<name>A0A5C8NIH0_9BACI</name>